<evidence type="ECO:0000256" key="3">
    <source>
        <dbReference type="ARBA" id="ARBA00022777"/>
    </source>
</evidence>
<dbReference type="InterPro" id="IPR008145">
    <property type="entry name" value="GK/Ca_channel_bsu"/>
</dbReference>
<dbReference type="PANTHER" id="PTHR23117">
    <property type="entry name" value="GUANYLATE KINASE-RELATED"/>
    <property type="match status" value="1"/>
</dbReference>
<dbReference type="PANTHER" id="PTHR23117:SF13">
    <property type="entry name" value="GUANYLATE KINASE"/>
    <property type="match status" value="1"/>
</dbReference>
<feature type="compositionally biased region" description="Low complexity" evidence="4">
    <location>
        <begin position="1"/>
        <end position="22"/>
    </location>
</feature>
<feature type="compositionally biased region" description="Acidic residues" evidence="4">
    <location>
        <begin position="165"/>
        <end position="184"/>
    </location>
</feature>
<dbReference type="GO" id="GO:0004385">
    <property type="term" value="F:GMP kinase activity"/>
    <property type="evidence" value="ECO:0007669"/>
    <property type="project" value="TreeGrafter"/>
</dbReference>
<organism evidence="6 7">
    <name type="scientific">Fusarium austroafricanum</name>
    <dbReference type="NCBI Taxonomy" id="2364996"/>
    <lineage>
        <taxon>Eukaryota</taxon>
        <taxon>Fungi</taxon>
        <taxon>Dikarya</taxon>
        <taxon>Ascomycota</taxon>
        <taxon>Pezizomycotina</taxon>
        <taxon>Sordariomycetes</taxon>
        <taxon>Hypocreomycetidae</taxon>
        <taxon>Hypocreales</taxon>
        <taxon>Nectriaceae</taxon>
        <taxon>Fusarium</taxon>
        <taxon>Fusarium concolor species complex</taxon>
    </lineage>
</organism>
<evidence type="ECO:0000313" key="7">
    <source>
        <dbReference type="Proteomes" id="UP000605986"/>
    </source>
</evidence>
<evidence type="ECO:0000259" key="5">
    <source>
        <dbReference type="PROSITE" id="PS50052"/>
    </source>
</evidence>
<dbReference type="EMBL" id="JAADJG010000468">
    <property type="protein sequence ID" value="KAF4446293.1"/>
    <property type="molecule type" value="Genomic_DNA"/>
</dbReference>
<dbReference type="InterPro" id="IPR008144">
    <property type="entry name" value="Guanylate_kin-like_dom"/>
</dbReference>
<feature type="region of interest" description="Disordered" evidence="4">
    <location>
        <begin position="159"/>
        <end position="184"/>
    </location>
</feature>
<keyword evidence="2" id="KW-0808">Transferase</keyword>
<comment type="similarity">
    <text evidence="1">Belongs to the guanylate kinase family.</text>
</comment>
<keyword evidence="7" id="KW-1185">Reference proteome</keyword>
<name>A0A8H4KBK6_9HYPO</name>
<dbReference type="PROSITE" id="PS50052">
    <property type="entry name" value="GUANYLATE_KINASE_2"/>
    <property type="match status" value="1"/>
</dbReference>
<dbReference type="Pfam" id="PF00625">
    <property type="entry name" value="Guanylate_kin"/>
    <property type="match status" value="1"/>
</dbReference>
<evidence type="ECO:0000256" key="4">
    <source>
        <dbReference type="SAM" id="MobiDB-lite"/>
    </source>
</evidence>
<gene>
    <name evidence="6" type="ORF">F53441_10043</name>
</gene>
<dbReference type="Proteomes" id="UP000605986">
    <property type="component" value="Unassembled WGS sequence"/>
</dbReference>
<dbReference type="SUPFAM" id="SSF52540">
    <property type="entry name" value="P-loop containing nucleoside triphosphate hydrolases"/>
    <property type="match status" value="1"/>
</dbReference>
<accession>A0A8H4KBK6</accession>
<dbReference type="OrthoDB" id="336747at2759"/>
<proteinExistence type="inferred from homology"/>
<feature type="domain" description="Guanylate kinase-like" evidence="5">
    <location>
        <begin position="35"/>
        <end position="224"/>
    </location>
</feature>
<evidence type="ECO:0000256" key="2">
    <source>
        <dbReference type="ARBA" id="ARBA00022679"/>
    </source>
</evidence>
<evidence type="ECO:0000256" key="1">
    <source>
        <dbReference type="ARBA" id="ARBA00005790"/>
    </source>
</evidence>
<dbReference type="GO" id="GO:0005829">
    <property type="term" value="C:cytosol"/>
    <property type="evidence" value="ECO:0007669"/>
    <property type="project" value="TreeGrafter"/>
</dbReference>
<keyword evidence="3 6" id="KW-0418">Kinase</keyword>
<dbReference type="InterPro" id="IPR027417">
    <property type="entry name" value="P-loop_NTPase"/>
</dbReference>
<sequence>MSSPNTESSTPNTQSSSPNTQSCASTPSPVSLADKRPIIISGPYADDTGRLVRRLKNAYPGIFSLPAMHTTRPQRPNETEGVSNFFVGMTQLAIMKSYGEFIHTDCSNGCWYGTSRTAVAKEMDKGLIPILDIGTSGIKRVQKTSKLHARYVRFRRSSFDGPSESYEDGDADDEESADEGEGDDASLVSTMVSSIASKLNDDQFISIVSDDIGDAYKQLEEFVFGSMYQGQ</sequence>
<feature type="region of interest" description="Disordered" evidence="4">
    <location>
        <begin position="1"/>
        <end position="30"/>
    </location>
</feature>
<dbReference type="AlphaFoldDB" id="A0A8H4KBK6"/>
<protein>
    <submittedName>
        <fullName evidence="6">Putative guanylate kinase</fullName>
    </submittedName>
</protein>
<comment type="caution">
    <text evidence="6">The sequence shown here is derived from an EMBL/GenBank/DDBJ whole genome shotgun (WGS) entry which is preliminary data.</text>
</comment>
<dbReference type="Gene3D" id="3.40.50.300">
    <property type="entry name" value="P-loop containing nucleotide triphosphate hydrolases"/>
    <property type="match status" value="1"/>
</dbReference>
<evidence type="ECO:0000313" key="6">
    <source>
        <dbReference type="EMBL" id="KAF4446293.1"/>
    </source>
</evidence>
<reference evidence="6" key="1">
    <citation type="submission" date="2020-01" db="EMBL/GenBank/DDBJ databases">
        <title>Identification and distribution of gene clusters putatively required for synthesis of sphingolipid metabolism inhibitors in phylogenetically diverse species of the filamentous fungus Fusarium.</title>
        <authorList>
            <person name="Kim H.-S."/>
            <person name="Busman M."/>
            <person name="Brown D.W."/>
            <person name="Divon H."/>
            <person name="Uhlig S."/>
            <person name="Proctor R.H."/>
        </authorList>
    </citation>
    <scope>NUCLEOTIDE SEQUENCE</scope>
    <source>
        <strain evidence="6">NRRL 53441</strain>
    </source>
</reference>
<dbReference type="SMART" id="SM00072">
    <property type="entry name" value="GuKc"/>
    <property type="match status" value="1"/>
</dbReference>